<evidence type="ECO:0000256" key="1">
    <source>
        <dbReference type="ARBA" id="ARBA00022801"/>
    </source>
</evidence>
<keyword evidence="2" id="KW-0812">Transmembrane</keyword>
<protein>
    <submittedName>
        <fullName evidence="4">Alpha/beta fold hydrolase</fullName>
    </submittedName>
</protein>
<proteinExistence type="predicted"/>
<comment type="caution">
    <text evidence="4">The sequence shown here is derived from an EMBL/GenBank/DDBJ whole genome shotgun (WGS) entry which is preliminary data.</text>
</comment>
<dbReference type="InterPro" id="IPR000073">
    <property type="entry name" value="AB_hydrolase_1"/>
</dbReference>
<dbReference type="RefSeq" id="WP_388008033.1">
    <property type="nucleotide sequence ID" value="NZ_JBHUEE010000007.1"/>
</dbReference>
<dbReference type="PANTHER" id="PTHR43798">
    <property type="entry name" value="MONOACYLGLYCEROL LIPASE"/>
    <property type="match status" value="1"/>
</dbReference>
<evidence type="ECO:0000259" key="3">
    <source>
        <dbReference type="Pfam" id="PF00561"/>
    </source>
</evidence>
<dbReference type="PANTHER" id="PTHR43798:SF31">
    <property type="entry name" value="AB HYDROLASE SUPERFAMILY PROTEIN YCLE"/>
    <property type="match status" value="1"/>
</dbReference>
<organism evidence="4 5">
    <name type="scientific">Georgenia deserti</name>
    <dbReference type="NCBI Taxonomy" id="2093781"/>
    <lineage>
        <taxon>Bacteria</taxon>
        <taxon>Bacillati</taxon>
        <taxon>Actinomycetota</taxon>
        <taxon>Actinomycetes</taxon>
        <taxon>Micrococcales</taxon>
        <taxon>Bogoriellaceae</taxon>
        <taxon>Georgenia</taxon>
    </lineage>
</organism>
<reference evidence="5" key="1">
    <citation type="journal article" date="2019" name="Int. J. Syst. Evol. Microbiol.">
        <title>The Global Catalogue of Microorganisms (GCM) 10K type strain sequencing project: providing services to taxonomists for standard genome sequencing and annotation.</title>
        <authorList>
            <consortium name="The Broad Institute Genomics Platform"/>
            <consortium name="The Broad Institute Genome Sequencing Center for Infectious Disease"/>
            <person name="Wu L."/>
            <person name="Ma J."/>
        </authorList>
    </citation>
    <scope>NUCLEOTIDE SEQUENCE [LARGE SCALE GENOMIC DNA]</scope>
    <source>
        <strain evidence="5">JCM 17130</strain>
    </source>
</reference>
<evidence type="ECO:0000313" key="4">
    <source>
        <dbReference type="EMBL" id="MFD1718875.1"/>
    </source>
</evidence>
<keyword evidence="5" id="KW-1185">Reference proteome</keyword>
<gene>
    <name evidence="4" type="ORF">ACFSE6_13595</name>
</gene>
<feature type="transmembrane region" description="Helical" evidence="2">
    <location>
        <begin position="133"/>
        <end position="155"/>
    </location>
</feature>
<sequence length="286" mass="31369">MAEAQLNRTRLAYDVVGDGPTIVFVAGLGMDRTTWRRQVDFFRITHRVVTFDVRGAGGSGPLHARSGVLATQAADLKALLEHLGIARAVLCGVSFGGILAQEFAIRYPDRIAGLVLCDTFCDMKLASRLSRTALVLAAQLAVPMLLVPSLSLPAVRRMYARWPHARNTIVKGYRNMRRVETVRMRLAINRVQNHARLQEVACPVLGLVGDESPQLVELMHRVVDSLGTAELRVLKNSFDPSNLTQPDTFNSAVHDFLIDVGWIAQTPGLRGHATGPRTTPGRMDST</sequence>
<keyword evidence="2" id="KW-0472">Membrane</keyword>
<dbReference type="PRINTS" id="PR00111">
    <property type="entry name" value="ABHYDROLASE"/>
</dbReference>
<keyword evidence="1 4" id="KW-0378">Hydrolase</keyword>
<dbReference type="Proteomes" id="UP001597277">
    <property type="component" value="Unassembled WGS sequence"/>
</dbReference>
<dbReference type="InterPro" id="IPR050266">
    <property type="entry name" value="AB_hydrolase_sf"/>
</dbReference>
<dbReference type="Pfam" id="PF00561">
    <property type="entry name" value="Abhydrolase_1"/>
    <property type="match status" value="1"/>
</dbReference>
<dbReference type="SUPFAM" id="SSF53474">
    <property type="entry name" value="alpha/beta-Hydrolases"/>
    <property type="match status" value="1"/>
</dbReference>
<dbReference type="EMBL" id="JBHUEE010000007">
    <property type="protein sequence ID" value="MFD1718875.1"/>
    <property type="molecule type" value="Genomic_DNA"/>
</dbReference>
<name>A0ABW4L5X8_9MICO</name>
<dbReference type="Gene3D" id="3.40.50.1820">
    <property type="entry name" value="alpha/beta hydrolase"/>
    <property type="match status" value="1"/>
</dbReference>
<keyword evidence="2" id="KW-1133">Transmembrane helix</keyword>
<evidence type="ECO:0000256" key="2">
    <source>
        <dbReference type="SAM" id="Phobius"/>
    </source>
</evidence>
<dbReference type="InterPro" id="IPR029058">
    <property type="entry name" value="AB_hydrolase_fold"/>
</dbReference>
<accession>A0ABW4L5X8</accession>
<feature type="domain" description="AB hydrolase-1" evidence="3">
    <location>
        <begin position="20"/>
        <end position="124"/>
    </location>
</feature>
<evidence type="ECO:0000313" key="5">
    <source>
        <dbReference type="Proteomes" id="UP001597277"/>
    </source>
</evidence>
<dbReference type="GO" id="GO:0016787">
    <property type="term" value="F:hydrolase activity"/>
    <property type="evidence" value="ECO:0007669"/>
    <property type="project" value="UniProtKB-KW"/>
</dbReference>